<dbReference type="EC" id="2.7.1.81" evidence="8"/>
<sequence>MKRAKLSDLEAAILVKNRYGLQVLSSRELASYDDLNVHVTVGDGWENANISILSENGYVLKVLNSLDSKKTNFVYAMHAAIRHVSEKGVQTPTPVLTVTGDEFCLEELPVDTESTSNGPETAQFLVRLFHYIPGELLLGKPYTKSLCYEVGQLGGRLDRCLQDFFHSGYENHRRHWSLLEVSNLMTKSEALKSQEDKDLIRDIVASFKQNVVTHFTRLKRGIIHADLNEANIIVLPRNENTHPSLNQHDTGGYAICAVVDFGDSVHEYHVFELAIAICYIMLESTILDPMEAGRYVFAGYVKENPLPELDIDVLKECVCGRLAQSVVYGAHVHMLDPSNTYCLHTTRRGGWQILRRIWHMDKITFLNLLRQPV</sequence>
<evidence type="ECO:0000256" key="1">
    <source>
        <dbReference type="ARBA" id="ARBA00004496"/>
    </source>
</evidence>
<accession>A0ABD3VS46</accession>
<comment type="function">
    <text evidence="7">Catalyzes the GTP-dependent phosphorylation of 5-hydroxy-L-lysine.</text>
</comment>
<dbReference type="Pfam" id="PF01636">
    <property type="entry name" value="APH"/>
    <property type="match status" value="1"/>
</dbReference>
<keyword evidence="12" id="KW-1185">Reference proteome</keyword>
<dbReference type="FunFam" id="3.90.1200.10:FF:000007">
    <property type="entry name" value="hydroxylysine kinase isoform X1"/>
    <property type="match status" value="1"/>
</dbReference>
<dbReference type="InterPro" id="IPR002575">
    <property type="entry name" value="Aminoglycoside_PTrfase"/>
</dbReference>
<evidence type="ECO:0000256" key="3">
    <source>
        <dbReference type="ARBA" id="ARBA00022490"/>
    </source>
</evidence>
<dbReference type="GO" id="GO:0005737">
    <property type="term" value="C:cytoplasm"/>
    <property type="evidence" value="ECO:0007669"/>
    <property type="project" value="UniProtKB-SubCell"/>
</dbReference>
<name>A0ABD3VS46_SINWO</name>
<comment type="caution">
    <text evidence="11">The sequence shown here is derived from an EMBL/GenBank/DDBJ whole genome shotgun (WGS) entry which is preliminary data.</text>
</comment>
<evidence type="ECO:0000256" key="5">
    <source>
        <dbReference type="ARBA" id="ARBA00022777"/>
    </source>
</evidence>
<dbReference type="InterPro" id="IPR011009">
    <property type="entry name" value="Kinase-like_dom_sf"/>
</dbReference>
<comment type="subcellular location">
    <subcellularLocation>
        <location evidence="1">Cytoplasm</location>
    </subcellularLocation>
</comment>
<protein>
    <recommendedName>
        <fullName evidence="9">Hydroxylysine kinase</fullName>
        <ecNumber evidence="8">2.7.1.81</ecNumber>
    </recommendedName>
</protein>
<proteinExistence type="inferred from homology"/>
<gene>
    <name evidence="11" type="ORF">ACJMK2_006106</name>
</gene>
<dbReference type="PANTHER" id="PTHR21064:SF1">
    <property type="entry name" value="HYDROXYLYSINE KINASE"/>
    <property type="match status" value="1"/>
</dbReference>
<evidence type="ECO:0000256" key="9">
    <source>
        <dbReference type="ARBA" id="ARBA00040505"/>
    </source>
</evidence>
<feature type="domain" description="Aminoglycoside phosphotransferase" evidence="10">
    <location>
        <begin position="41"/>
        <end position="281"/>
    </location>
</feature>
<evidence type="ECO:0000259" key="10">
    <source>
        <dbReference type="Pfam" id="PF01636"/>
    </source>
</evidence>
<keyword evidence="3" id="KW-0963">Cytoplasm</keyword>
<dbReference type="Gene3D" id="3.90.1200.10">
    <property type="match status" value="1"/>
</dbReference>
<dbReference type="SUPFAM" id="SSF56112">
    <property type="entry name" value="Protein kinase-like (PK-like)"/>
    <property type="match status" value="1"/>
</dbReference>
<keyword evidence="4" id="KW-0808">Transferase</keyword>
<comment type="catalytic activity">
    <reaction evidence="6">
        <text>(5R)-5-hydroxy-L-lysine + GTP = (5R)-5-phosphooxy-L-lysine + GDP + H(+)</text>
        <dbReference type="Rhea" id="RHEA:19049"/>
        <dbReference type="ChEBI" id="CHEBI:15378"/>
        <dbReference type="ChEBI" id="CHEBI:37565"/>
        <dbReference type="ChEBI" id="CHEBI:57882"/>
        <dbReference type="ChEBI" id="CHEBI:58189"/>
        <dbReference type="ChEBI" id="CHEBI:58357"/>
        <dbReference type="EC" id="2.7.1.81"/>
    </reaction>
</comment>
<dbReference type="AlphaFoldDB" id="A0ABD3VS46"/>
<evidence type="ECO:0000256" key="2">
    <source>
        <dbReference type="ARBA" id="ARBA00006219"/>
    </source>
</evidence>
<dbReference type="Proteomes" id="UP001634394">
    <property type="component" value="Unassembled WGS sequence"/>
</dbReference>
<dbReference type="PANTHER" id="PTHR21064">
    <property type="entry name" value="AMINOGLYCOSIDE PHOSPHOTRANSFERASE DOMAIN-CONTAINING PROTEIN-RELATED"/>
    <property type="match status" value="1"/>
</dbReference>
<evidence type="ECO:0000256" key="6">
    <source>
        <dbReference type="ARBA" id="ARBA00036820"/>
    </source>
</evidence>
<reference evidence="11 12" key="1">
    <citation type="submission" date="2024-11" db="EMBL/GenBank/DDBJ databases">
        <title>Chromosome-level genome assembly of the freshwater bivalve Anodonta woodiana.</title>
        <authorList>
            <person name="Chen X."/>
        </authorList>
    </citation>
    <scope>NUCLEOTIDE SEQUENCE [LARGE SCALE GENOMIC DNA]</scope>
    <source>
        <strain evidence="11">MN2024</strain>
        <tissue evidence="11">Gills</tissue>
    </source>
</reference>
<evidence type="ECO:0000256" key="7">
    <source>
        <dbReference type="ARBA" id="ARBA00037368"/>
    </source>
</evidence>
<evidence type="ECO:0000256" key="8">
    <source>
        <dbReference type="ARBA" id="ARBA00038873"/>
    </source>
</evidence>
<keyword evidence="5" id="KW-0418">Kinase</keyword>
<dbReference type="GO" id="GO:0047992">
    <property type="term" value="F:hydroxylysine kinase activity"/>
    <property type="evidence" value="ECO:0007669"/>
    <property type="project" value="UniProtKB-EC"/>
</dbReference>
<evidence type="ECO:0000313" key="11">
    <source>
        <dbReference type="EMBL" id="KAL3864422.1"/>
    </source>
</evidence>
<evidence type="ECO:0000256" key="4">
    <source>
        <dbReference type="ARBA" id="ARBA00022679"/>
    </source>
</evidence>
<comment type="similarity">
    <text evidence="2">Belongs to the aminoglycoside phosphotransferase family.</text>
</comment>
<dbReference type="EMBL" id="JBJQND010000010">
    <property type="protein sequence ID" value="KAL3864422.1"/>
    <property type="molecule type" value="Genomic_DNA"/>
</dbReference>
<evidence type="ECO:0000313" key="12">
    <source>
        <dbReference type="Proteomes" id="UP001634394"/>
    </source>
</evidence>
<organism evidence="11 12">
    <name type="scientific">Sinanodonta woodiana</name>
    <name type="common">Chinese pond mussel</name>
    <name type="synonym">Anodonta woodiana</name>
    <dbReference type="NCBI Taxonomy" id="1069815"/>
    <lineage>
        <taxon>Eukaryota</taxon>
        <taxon>Metazoa</taxon>
        <taxon>Spiralia</taxon>
        <taxon>Lophotrochozoa</taxon>
        <taxon>Mollusca</taxon>
        <taxon>Bivalvia</taxon>
        <taxon>Autobranchia</taxon>
        <taxon>Heteroconchia</taxon>
        <taxon>Palaeoheterodonta</taxon>
        <taxon>Unionida</taxon>
        <taxon>Unionoidea</taxon>
        <taxon>Unionidae</taxon>
        <taxon>Unioninae</taxon>
        <taxon>Sinanodonta</taxon>
    </lineage>
</organism>
<dbReference type="InterPro" id="IPR050249">
    <property type="entry name" value="Pseudomonas-type_ThrB"/>
</dbReference>